<feature type="transmembrane region" description="Helical" evidence="8">
    <location>
        <begin position="42"/>
        <end position="60"/>
    </location>
</feature>
<dbReference type="InterPro" id="IPR013901">
    <property type="entry name" value="Anthrone_oxy"/>
</dbReference>
<keyword evidence="3 8" id="KW-1133">Transmembrane helix</keyword>
<evidence type="ECO:0008006" key="11">
    <source>
        <dbReference type="Google" id="ProtNLM"/>
    </source>
</evidence>
<evidence type="ECO:0000256" key="1">
    <source>
        <dbReference type="ARBA" id="ARBA00004141"/>
    </source>
</evidence>
<dbReference type="Pfam" id="PF08592">
    <property type="entry name" value="Anthrone_oxy"/>
    <property type="match status" value="1"/>
</dbReference>
<dbReference type="GO" id="GO:0016020">
    <property type="term" value="C:membrane"/>
    <property type="evidence" value="ECO:0007669"/>
    <property type="project" value="UniProtKB-SubCell"/>
</dbReference>
<dbReference type="GeneID" id="11509715"/>
<dbReference type="HOGENOM" id="CLU_105974_0_0_1"/>
<dbReference type="EMBL" id="CP003004">
    <property type="protein sequence ID" value="AEO58358.1"/>
    <property type="molecule type" value="Genomic_DNA"/>
</dbReference>
<gene>
    <name evidence="9" type="ORF">MYCTH_2305628</name>
</gene>
<dbReference type="KEGG" id="mtm:MYCTH_2305628"/>
<accession>G2QDP7</accession>
<keyword evidence="4" id="KW-0560">Oxidoreductase</keyword>
<evidence type="ECO:0000256" key="4">
    <source>
        <dbReference type="ARBA" id="ARBA00023002"/>
    </source>
</evidence>
<dbReference type="RefSeq" id="XP_003663603.1">
    <property type="nucleotide sequence ID" value="XM_003663555.1"/>
</dbReference>
<evidence type="ECO:0000256" key="5">
    <source>
        <dbReference type="ARBA" id="ARBA00023033"/>
    </source>
</evidence>
<evidence type="ECO:0000313" key="10">
    <source>
        <dbReference type="Proteomes" id="UP000007322"/>
    </source>
</evidence>
<organism evidence="9 10">
    <name type="scientific">Thermothelomyces thermophilus (strain ATCC 42464 / BCRC 31852 / DSM 1799)</name>
    <name type="common">Sporotrichum thermophile</name>
    <dbReference type="NCBI Taxonomy" id="573729"/>
    <lineage>
        <taxon>Eukaryota</taxon>
        <taxon>Fungi</taxon>
        <taxon>Dikarya</taxon>
        <taxon>Ascomycota</taxon>
        <taxon>Pezizomycotina</taxon>
        <taxon>Sordariomycetes</taxon>
        <taxon>Sordariomycetidae</taxon>
        <taxon>Sordariales</taxon>
        <taxon>Chaetomiaceae</taxon>
        <taxon>Thermothelomyces</taxon>
    </lineage>
</organism>
<reference evidence="9 10" key="1">
    <citation type="journal article" date="2011" name="Nat. Biotechnol.">
        <title>Comparative genomic analysis of the thermophilic biomass-degrading fungi Myceliophthora thermophila and Thielavia terrestris.</title>
        <authorList>
            <person name="Berka R.M."/>
            <person name="Grigoriev I.V."/>
            <person name="Otillar R."/>
            <person name="Salamov A."/>
            <person name="Grimwood J."/>
            <person name="Reid I."/>
            <person name="Ishmael N."/>
            <person name="John T."/>
            <person name="Darmond C."/>
            <person name="Moisan M.-C."/>
            <person name="Henrissat B."/>
            <person name="Coutinho P.M."/>
            <person name="Lombard V."/>
            <person name="Natvig D.O."/>
            <person name="Lindquist E."/>
            <person name="Schmutz J."/>
            <person name="Lucas S."/>
            <person name="Harris P."/>
            <person name="Powlowski J."/>
            <person name="Bellemare A."/>
            <person name="Taylor D."/>
            <person name="Butler G."/>
            <person name="de Vries R.P."/>
            <person name="Allijn I.E."/>
            <person name="van den Brink J."/>
            <person name="Ushinsky S."/>
            <person name="Storms R."/>
            <person name="Powell A.J."/>
            <person name="Paulsen I.T."/>
            <person name="Elbourne L.D.H."/>
            <person name="Baker S.E."/>
            <person name="Magnuson J."/>
            <person name="LaBoissiere S."/>
            <person name="Clutterbuck A.J."/>
            <person name="Martinez D."/>
            <person name="Wogulis M."/>
            <person name="de Leon A.L."/>
            <person name="Rey M.W."/>
            <person name="Tsang A."/>
        </authorList>
    </citation>
    <scope>NUCLEOTIDE SEQUENCE [LARGE SCALE GENOMIC DNA]</scope>
    <source>
        <strain evidence="10">ATCC 42464 / BCRC 31852 / DSM 1799</strain>
    </source>
</reference>
<dbReference type="InParanoid" id="G2QDP7"/>
<sequence length="165" mass="17972">MNHGAGGMGSLSAFVIPVFLDTNVAADHMLRQWVRLYHYGHIYMPAVCIATCGIFAYAFLDKRRSSSSSSSKHHQSDPSRSAASRYGLAAVSTIAMVPFTWLVMAPTNNTLFRLESLGSTVTDLALVRTLLVRWAWLHAVRSLSPLLGAFVAFTGLVQELGARGE</sequence>
<dbReference type="STRING" id="573729.G2QDP7"/>
<keyword evidence="5" id="KW-0503">Monooxygenase</keyword>
<evidence type="ECO:0000256" key="6">
    <source>
        <dbReference type="ARBA" id="ARBA00023136"/>
    </source>
</evidence>
<dbReference type="eggNOG" id="ENOG502SR2H">
    <property type="taxonomic scope" value="Eukaryota"/>
</dbReference>
<keyword evidence="10" id="KW-1185">Reference proteome</keyword>
<dbReference type="VEuPathDB" id="FungiDB:MYCTH_2305628"/>
<evidence type="ECO:0000256" key="3">
    <source>
        <dbReference type="ARBA" id="ARBA00022989"/>
    </source>
</evidence>
<dbReference type="PANTHER" id="PTHR35042:SF3">
    <property type="entry name" value="ANTHRONE OXYGENASE-RELATED"/>
    <property type="match status" value="1"/>
</dbReference>
<keyword evidence="6 8" id="KW-0472">Membrane</keyword>
<name>G2QDP7_THET4</name>
<evidence type="ECO:0000256" key="8">
    <source>
        <dbReference type="SAM" id="Phobius"/>
    </source>
</evidence>
<dbReference type="PANTHER" id="PTHR35042">
    <property type="entry name" value="ANTHRONE OXYGENASE ENCC"/>
    <property type="match status" value="1"/>
</dbReference>
<evidence type="ECO:0000256" key="2">
    <source>
        <dbReference type="ARBA" id="ARBA00022692"/>
    </source>
</evidence>
<dbReference type="AlphaFoldDB" id="G2QDP7"/>
<dbReference type="GO" id="GO:0004497">
    <property type="term" value="F:monooxygenase activity"/>
    <property type="evidence" value="ECO:0007669"/>
    <property type="project" value="UniProtKB-KW"/>
</dbReference>
<dbReference type="OrthoDB" id="5954308at2759"/>
<dbReference type="Proteomes" id="UP000007322">
    <property type="component" value="Chromosome 3"/>
</dbReference>
<keyword evidence="2 8" id="KW-0812">Transmembrane</keyword>
<comment type="similarity">
    <text evidence="7">Belongs to the anthrone oxygenase family.</text>
</comment>
<evidence type="ECO:0000256" key="7">
    <source>
        <dbReference type="ARBA" id="ARBA00034313"/>
    </source>
</evidence>
<evidence type="ECO:0000313" key="9">
    <source>
        <dbReference type="EMBL" id="AEO58358.1"/>
    </source>
</evidence>
<protein>
    <recommendedName>
        <fullName evidence="11">DUF1772-domain-containing protein</fullName>
    </recommendedName>
</protein>
<feature type="transmembrane region" description="Helical" evidence="8">
    <location>
        <begin position="86"/>
        <end position="104"/>
    </location>
</feature>
<proteinExistence type="inferred from homology"/>
<comment type="subcellular location">
    <subcellularLocation>
        <location evidence="1">Membrane</location>
        <topology evidence="1">Multi-pass membrane protein</topology>
    </subcellularLocation>
</comment>
<dbReference type="OMA" id="PFTWVFM"/>